<sequence>MAVHPAQRFIFLQSGGGNVFGSNAQCVTNPVVVGPDINDFSGIRSDFKIGSNLCVVG</sequence>
<evidence type="ECO:0000313" key="1">
    <source>
        <dbReference type="EMBL" id="MPN18096.1"/>
    </source>
</evidence>
<dbReference type="AlphaFoldDB" id="A0A645FW69"/>
<dbReference type="EMBL" id="VSSQ01065351">
    <property type="protein sequence ID" value="MPN18096.1"/>
    <property type="molecule type" value="Genomic_DNA"/>
</dbReference>
<name>A0A645FW69_9ZZZZ</name>
<reference evidence="1" key="1">
    <citation type="submission" date="2019-08" db="EMBL/GenBank/DDBJ databases">
        <authorList>
            <person name="Kucharzyk K."/>
            <person name="Murdoch R.W."/>
            <person name="Higgins S."/>
            <person name="Loffler F."/>
        </authorList>
    </citation>
    <scope>NUCLEOTIDE SEQUENCE</scope>
</reference>
<organism evidence="1">
    <name type="scientific">bioreactor metagenome</name>
    <dbReference type="NCBI Taxonomy" id="1076179"/>
    <lineage>
        <taxon>unclassified sequences</taxon>
        <taxon>metagenomes</taxon>
        <taxon>ecological metagenomes</taxon>
    </lineage>
</organism>
<proteinExistence type="predicted"/>
<comment type="caution">
    <text evidence="1">The sequence shown here is derived from an EMBL/GenBank/DDBJ whole genome shotgun (WGS) entry which is preliminary data.</text>
</comment>
<accession>A0A645FW69</accession>
<protein>
    <submittedName>
        <fullName evidence="1">Uncharacterized protein</fullName>
    </submittedName>
</protein>
<gene>
    <name evidence="1" type="ORF">SDC9_165454</name>
</gene>